<dbReference type="GO" id="GO:0005524">
    <property type="term" value="F:ATP binding"/>
    <property type="evidence" value="ECO:0007669"/>
    <property type="project" value="InterPro"/>
</dbReference>
<dbReference type="Pfam" id="PF00521">
    <property type="entry name" value="DNA_topoisoIV"/>
    <property type="match status" value="1"/>
</dbReference>
<accession>A0A3E5GWL8</accession>
<dbReference type="InterPro" id="IPR002205">
    <property type="entry name" value="Topo_IIA_dom_A"/>
</dbReference>
<dbReference type="GO" id="GO:0003677">
    <property type="term" value="F:DNA binding"/>
    <property type="evidence" value="ECO:0007669"/>
    <property type="project" value="InterPro"/>
</dbReference>
<dbReference type="Proteomes" id="UP000261055">
    <property type="component" value="Unassembled WGS sequence"/>
</dbReference>
<proteinExistence type="predicted"/>
<dbReference type="SUPFAM" id="SSF56719">
    <property type="entry name" value="Type II DNA topoisomerase"/>
    <property type="match status" value="1"/>
</dbReference>
<dbReference type="RefSeq" id="WP_117612673.1">
    <property type="nucleotide sequence ID" value="NZ_QSVQ01000001.1"/>
</dbReference>
<evidence type="ECO:0000313" key="4">
    <source>
        <dbReference type="Proteomes" id="UP000261055"/>
    </source>
</evidence>
<dbReference type="AlphaFoldDB" id="A0A3E5GWL8"/>
<dbReference type="Gene3D" id="1.10.268.10">
    <property type="entry name" value="Topoisomerase, domain 3"/>
    <property type="match status" value="1"/>
</dbReference>
<keyword evidence="4" id="KW-1185">Reference proteome</keyword>
<organism evidence="3 4">
    <name type="scientific">Dorea formicigenerans</name>
    <dbReference type="NCBI Taxonomy" id="39486"/>
    <lineage>
        <taxon>Bacteria</taxon>
        <taxon>Bacillati</taxon>
        <taxon>Bacillota</taxon>
        <taxon>Clostridia</taxon>
        <taxon>Lachnospirales</taxon>
        <taxon>Lachnospiraceae</taxon>
        <taxon>Dorea</taxon>
    </lineage>
</organism>
<name>A0A3E5GWL8_9FIRM</name>
<evidence type="ECO:0000256" key="1">
    <source>
        <dbReference type="ARBA" id="ARBA00000185"/>
    </source>
</evidence>
<comment type="caution">
    <text evidence="3">The sequence shown here is derived from an EMBL/GenBank/DDBJ whole genome shotgun (WGS) entry which is preliminary data.</text>
</comment>
<evidence type="ECO:0000313" key="3">
    <source>
        <dbReference type="EMBL" id="RGO54831.1"/>
    </source>
</evidence>
<reference evidence="3 4" key="1">
    <citation type="submission" date="2018-08" db="EMBL/GenBank/DDBJ databases">
        <title>A genome reference for cultivated species of the human gut microbiota.</title>
        <authorList>
            <person name="Zou Y."/>
            <person name="Xue W."/>
            <person name="Luo G."/>
        </authorList>
    </citation>
    <scope>NUCLEOTIDE SEQUENCE [LARGE SCALE GENOMIC DNA]</scope>
    <source>
        <strain evidence="3 4">OM02-12</strain>
    </source>
</reference>
<dbReference type="EMBL" id="QSVQ01000001">
    <property type="protein sequence ID" value="RGO54831.1"/>
    <property type="molecule type" value="Genomic_DNA"/>
</dbReference>
<comment type="catalytic activity">
    <reaction evidence="1">
        <text>ATP-dependent breakage, passage and rejoining of double-stranded DNA.</text>
        <dbReference type="EC" id="5.6.2.2"/>
    </reaction>
</comment>
<dbReference type="InterPro" id="IPR013757">
    <property type="entry name" value="Topo_IIA_A_a_sf"/>
</dbReference>
<protein>
    <recommendedName>
        <fullName evidence="2">Topo IIA-type catalytic domain-containing protein</fullName>
    </recommendedName>
</protein>
<feature type="domain" description="Topo IIA-type catalytic" evidence="2">
    <location>
        <begin position="102"/>
        <end position="200"/>
    </location>
</feature>
<dbReference type="GO" id="GO:0006265">
    <property type="term" value="P:DNA topological change"/>
    <property type="evidence" value="ECO:0007669"/>
    <property type="project" value="InterPro"/>
</dbReference>
<dbReference type="GO" id="GO:0034335">
    <property type="term" value="F:DNA negative supercoiling activity"/>
    <property type="evidence" value="ECO:0007669"/>
    <property type="project" value="UniProtKB-ARBA"/>
</dbReference>
<gene>
    <name evidence="3" type="ORF">DXB12_00605</name>
</gene>
<sequence length="203" mass="24167">MIKEIIERNREEVDEIKKIYNDFYESAKEDAEGRRLFKSLYQKASDYIDCKRRWECLSDIDACKTNGERSELHEILIQAFQEMLEYTEKQGKKHSENTFDWNRNNIAVFADELVSRKEDLGERIHIIEALQWAQNHSEQIIEVIEGAEDYYDARAKVMETFGFDHTQAQSVTEMRVRAFCEIEKEKLSGELEEFRGKMELFQE</sequence>
<evidence type="ECO:0000259" key="2">
    <source>
        <dbReference type="Pfam" id="PF00521"/>
    </source>
</evidence>
<dbReference type="InterPro" id="IPR013760">
    <property type="entry name" value="Topo_IIA-like_dom_sf"/>
</dbReference>